<dbReference type="InterPro" id="IPR051461">
    <property type="entry name" value="UPF0750_membrane"/>
</dbReference>
<comment type="caution">
    <text evidence="7">The sequence shown here is derived from an EMBL/GenBank/DDBJ whole genome shotgun (WGS) entry which is preliminary data.</text>
</comment>
<keyword evidence="4 6" id="KW-1133">Transmembrane helix</keyword>
<keyword evidence="3 6" id="KW-0812">Transmembrane</keyword>
<name>A0A430A4T0_9ENTE</name>
<evidence type="ECO:0000313" key="7">
    <source>
        <dbReference type="EMBL" id="RSU01807.1"/>
    </source>
</evidence>
<dbReference type="Pfam" id="PF02588">
    <property type="entry name" value="YitT_membrane"/>
    <property type="match status" value="1"/>
</dbReference>
<keyword evidence="2" id="KW-1003">Cell membrane</keyword>
<evidence type="ECO:0000256" key="3">
    <source>
        <dbReference type="ARBA" id="ARBA00022692"/>
    </source>
</evidence>
<reference evidence="7 8" key="1">
    <citation type="submission" date="2017-05" db="EMBL/GenBank/DDBJ databases">
        <title>Vagococcus spp. assemblies.</title>
        <authorList>
            <person name="Gulvik C.A."/>
        </authorList>
    </citation>
    <scope>NUCLEOTIDE SEQUENCE [LARGE SCALE GENOMIC DNA]</scope>
    <source>
        <strain evidence="7 8">NCFB 2497</strain>
    </source>
</reference>
<organism evidence="7 8">
    <name type="scientific">Vagococcus fluvialis</name>
    <dbReference type="NCBI Taxonomy" id="2738"/>
    <lineage>
        <taxon>Bacteria</taxon>
        <taxon>Bacillati</taxon>
        <taxon>Bacillota</taxon>
        <taxon>Bacilli</taxon>
        <taxon>Lactobacillales</taxon>
        <taxon>Enterococcaceae</taxon>
        <taxon>Vagococcus</taxon>
    </lineage>
</organism>
<feature type="transmembrane region" description="Helical" evidence="6">
    <location>
        <begin position="165"/>
        <end position="193"/>
    </location>
</feature>
<keyword evidence="8" id="KW-1185">Reference proteome</keyword>
<dbReference type="Proteomes" id="UP000288197">
    <property type="component" value="Unassembled WGS sequence"/>
</dbReference>
<evidence type="ECO:0000256" key="5">
    <source>
        <dbReference type="ARBA" id="ARBA00023136"/>
    </source>
</evidence>
<feature type="transmembrane region" description="Helical" evidence="6">
    <location>
        <begin position="116"/>
        <end position="144"/>
    </location>
</feature>
<evidence type="ECO:0000313" key="8">
    <source>
        <dbReference type="Proteomes" id="UP000288197"/>
    </source>
</evidence>
<evidence type="ECO:0000256" key="4">
    <source>
        <dbReference type="ARBA" id="ARBA00022989"/>
    </source>
</evidence>
<feature type="transmembrane region" description="Helical" evidence="6">
    <location>
        <begin position="92"/>
        <end position="110"/>
    </location>
</feature>
<evidence type="ECO:0000256" key="1">
    <source>
        <dbReference type="ARBA" id="ARBA00004651"/>
    </source>
</evidence>
<comment type="subcellular location">
    <subcellularLocation>
        <location evidence="1">Cell membrane</location>
        <topology evidence="1">Multi-pass membrane protein</topology>
    </subcellularLocation>
</comment>
<dbReference type="AlphaFoldDB" id="A0A430A4T0"/>
<sequence length="207" mass="23014">MGIERRSEMGKKQSVAIIKILIGNLLMGFAYAKWMKPNEIINGGVTSVAMILEKITGINILYLTNGVTILLLLICLLFLGKDNFIKSLLSSIFYNLFFSLFYSLPFTVQVNLPVDFLLASLFISIGYYCCLSSNSSTVGMDVLALVLYKKNPKINIAKTIRYINYIVLGFGLLAYGPASVIVGLLFSFVYSYLLNQLMEANQKGILI</sequence>
<dbReference type="OrthoDB" id="1655932at2"/>
<dbReference type="InterPro" id="IPR003740">
    <property type="entry name" value="YitT"/>
</dbReference>
<evidence type="ECO:0000256" key="2">
    <source>
        <dbReference type="ARBA" id="ARBA00022475"/>
    </source>
</evidence>
<accession>A0A430A4T0</accession>
<keyword evidence="5 6" id="KW-0472">Membrane</keyword>
<evidence type="ECO:0008006" key="9">
    <source>
        <dbReference type="Google" id="ProtNLM"/>
    </source>
</evidence>
<protein>
    <recommendedName>
        <fullName evidence="9">5xTM membrane YitT family protein</fullName>
    </recommendedName>
</protein>
<dbReference type="PANTHER" id="PTHR33545">
    <property type="entry name" value="UPF0750 MEMBRANE PROTEIN YITT-RELATED"/>
    <property type="match status" value="1"/>
</dbReference>
<feature type="transmembrane region" description="Helical" evidence="6">
    <location>
        <begin position="15"/>
        <end position="32"/>
    </location>
</feature>
<feature type="transmembrane region" description="Helical" evidence="6">
    <location>
        <begin position="60"/>
        <end position="80"/>
    </location>
</feature>
<dbReference type="GO" id="GO:0005886">
    <property type="term" value="C:plasma membrane"/>
    <property type="evidence" value="ECO:0007669"/>
    <property type="project" value="UniProtKB-SubCell"/>
</dbReference>
<gene>
    <name evidence="7" type="ORF">CBF32_07375</name>
</gene>
<dbReference type="PANTHER" id="PTHR33545:SF5">
    <property type="entry name" value="UPF0750 MEMBRANE PROTEIN YITT"/>
    <property type="match status" value="1"/>
</dbReference>
<evidence type="ECO:0000256" key="6">
    <source>
        <dbReference type="SAM" id="Phobius"/>
    </source>
</evidence>
<dbReference type="EMBL" id="NGJX01000006">
    <property type="protein sequence ID" value="RSU01807.1"/>
    <property type="molecule type" value="Genomic_DNA"/>
</dbReference>
<proteinExistence type="predicted"/>